<dbReference type="AlphaFoldDB" id="A0A9N9HJH6"/>
<reference evidence="2" key="1">
    <citation type="submission" date="2021-06" db="EMBL/GenBank/DDBJ databases">
        <authorList>
            <person name="Kallberg Y."/>
            <person name="Tangrot J."/>
            <person name="Rosling A."/>
        </authorList>
    </citation>
    <scope>NUCLEOTIDE SEQUENCE</scope>
    <source>
        <strain evidence="2">MA453B</strain>
    </source>
</reference>
<dbReference type="Proteomes" id="UP000789405">
    <property type="component" value="Unassembled WGS sequence"/>
</dbReference>
<proteinExistence type="predicted"/>
<evidence type="ECO:0000313" key="3">
    <source>
        <dbReference type="Proteomes" id="UP000789405"/>
    </source>
</evidence>
<keyword evidence="3" id="KW-1185">Reference proteome</keyword>
<accession>A0A9N9HJH6</accession>
<feature type="compositionally biased region" description="Polar residues" evidence="1">
    <location>
        <begin position="92"/>
        <end position="101"/>
    </location>
</feature>
<dbReference type="EMBL" id="CAJVPY010008313">
    <property type="protein sequence ID" value="CAG8694106.1"/>
    <property type="molecule type" value="Genomic_DNA"/>
</dbReference>
<sequence length="101" mass="11529">MADSLEGLEEWNRQIEKAISKNESIIKAFKFEKFSIIGNKVTTEKKGYEANINVNDKENNDVITEEENNEADNEANNYENTEERSDKANVEAISNNKNSIN</sequence>
<organism evidence="2 3">
    <name type="scientific">Dentiscutata erythropus</name>
    <dbReference type="NCBI Taxonomy" id="1348616"/>
    <lineage>
        <taxon>Eukaryota</taxon>
        <taxon>Fungi</taxon>
        <taxon>Fungi incertae sedis</taxon>
        <taxon>Mucoromycota</taxon>
        <taxon>Glomeromycotina</taxon>
        <taxon>Glomeromycetes</taxon>
        <taxon>Diversisporales</taxon>
        <taxon>Gigasporaceae</taxon>
        <taxon>Dentiscutata</taxon>
    </lineage>
</organism>
<protein>
    <submittedName>
        <fullName evidence="2">22601_t:CDS:1</fullName>
    </submittedName>
</protein>
<gene>
    <name evidence="2" type="ORF">DERYTH_LOCUS12562</name>
</gene>
<evidence type="ECO:0000256" key="1">
    <source>
        <dbReference type="SAM" id="MobiDB-lite"/>
    </source>
</evidence>
<comment type="caution">
    <text evidence="2">The sequence shown here is derived from an EMBL/GenBank/DDBJ whole genome shotgun (WGS) entry which is preliminary data.</text>
</comment>
<evidence type="ECO:0000313" key="2">
    <source>
        <dbReference type="EMBL" id="CAG8694106.1"/>
    </source>
</evidence>
<name>A0A9N9HJH6_9GLOM</name>
<feature type="region of interest" description="Disordered" evidence="1">
    <location>
        <begin position="65"/>
        <end position="101"/>
    </location>
</feature>